<dbReference type="Pfam" id="PF13810">
    <property type="entry name" value="DUF4185"/>
    <property type="match status" value="1"/>
</dbReference>
<organism evidence="2 3">
    <name type="scientific">Dysgonomonas termitidis</name>
    <dbReference type="NCBI Taxonomy" id="1516126"/>
    <lineage>
        <taxon>Bacteria</taxon>
        <taxon>Pseudomonadati</taxon>
        <taxon>Bacteroidota</taxon>
        <taxon>Bacteroidia</taxon>
        <taxon>Bacteroidales</taxon>
        <taxon>Dysgonomonadaceae</taxon>
        <taxon>Dysgonomonas</taxon>
    </lineage>
</organism>
<dbReference type="SUPFAM" id="SSF110296">
    <property type="entry name" value="Oligoxyloglucan reducing end-specific cellobiohydrolase"/>
    <property type="match status" value="1"/>
</dbReference>
<reference evidence="3" key="1">
    <citation type="journal article" date="2019" name="Int. J. Syst. Evol. Microbiol.">
        <title>The Global Catalogue of Microorganisms (GCM) 10K type strain sequencing project: providing services to taxonomists for standard genome sequencing and annotation.</title>
        <authorList>
            <consortium name="The Broad Institute Genomics Platform"/>
            <consortium name="The Broad Institute Genome Sequencing Center for Infectious Disease"/>
            <person name="Wu L."/>
            <person name="Ma J."/>
        </authorList>
    </citation>
    <scope>NUCLEOTIDE SEQUENCE [LARGE SCALE GENOMIC DNA]</scope>
    <source>
        <strain evidence="3">CCUG 66188</strain>
    </source>
</reference>
<dbReference type="RefSeq" id="WP_379997751.1">
    <property type="nucleotide sequence ID" value="NZ_JBHSGN010000087.1"/>
</dbReference>
<protein>
    <submittedName>
        <fullName evidence="2">DUF4185 domain-containing protein</fullName>
    </submittedName>
</protein>
<dbReference type="Gene3D" id="2.130.10.10">
    <property type="entry name" value="YVTN repeat-like/Quinoprotein amine dehydrogenase"/>
    <property type="match status" value="1"/>
</dbReference>
<comment type="caution">
    <text evidence="2">The sequence shown here is derived from an EMBL/GenBank/DDBJ whole genome shotgun (WGS) entry which is preliminary data.</text>
</comment>
<keyword evidence="3" id="KW-1185">Reference proteome</keyword>
<feature type="domain" description="DUF4185" evidence="1">
    <location>
        <begin position="63"/>
        <end position="370"/>
    </location>
</feature>
<proteinExistence type="predicted"/>
<dbReference type="Proteomes" id="UP001596023">
    <property type="component" value="Unassembled WGS sequence"/>
</dbReference>
<accession>A0ABV9KYI6</accession>
<dbReference type="EMBL" id="JBHSGN010000087">
    <property type="protein sequence ID" value="MFC4674974.1"/>
    <property type="molecule type" value="Genomic_DNA"/>
</dbReference>
<gene>
    <name evidence="2" type="ORF">ACFO6W_14825</name>
</gene>
<dbReference type="InterPro" id="IPR015943">
    <property type="entry name" value="WD40/YVTN_repeat-like_dom_sf"/>
</dbReference>
<dbReference type="InterPro" id="IPR025442">
    <property type="entry name" value="DUF4185"/>
</dbReference>
<evidence type="ECO:0000313" key="3">
    <source>
        <dbReference type="Proteomes" id="UP001596023"/>
    </source>
</evidence>
<evidence type="ECO:0000259" key="1">
    <source>
        <dbReference type="Pfam" id="PF13810"/>
    </source>
</evidence>
<evidence type="ECO:0000313" key="2">
    <source>
        <dbReference type="EMBL" id="MFC4674974.1"/>
    </source>
</evidence>
<sequence>MKLSNKIKHIFFLIGFSSSLISMSNDGKIEYGFSKNKKHLKIKKVERIARITGTAVKGETLSSPNNTTGIYDVGGTDLGIVWEMDKGKYGIFLGDTFGKGFIPGQDDPADFGDNWRCNVLAFSNDCNLDDGLTINCMVTDENGNARELIPGGKDKSGNGDWTSIPTAAIRANNKDYVHYFNMKNWTGWITNYSGLYKSEDDGKTWEKCATVHFTPDSNFGQAGYYKKDGYVYMIGTETGRHSNPRLARFNEKDIENQSLYEYWNKDRNEWIRGDESQATNLFEDTVGELSIVYHNKYKCWIITYFCAARYNISIRYAEELTGRWSEPQILATGKEYPQLYGSYIHPASLDGDNLYFLMSMWRPYNVFLMRAELE</sequence>
<name>A0ABV9KYI6_9BACT</name>